<dbReference type="PANTHER" id="PTHR32141:SF150">
    <property type="entry name" value="FBD DOMAIN-CONTAINING PROTEIN"/>
    <property type="match status" value="1"/>
</dbReference>
<dbReference type="SUPFAM" id="SSF81383">
    <property type="entry name" value="F-box domain"/>
    <property type="match status" value="1"/>
</dbReference>
<dbReference type="EMBL" id="CM029048">
    <property type="protein sequence ID" value="KAG2576723.1"/>
    <property type="molecule type" value="Genomic_DNA"/>
</dbReference>
<dbReference type="Gene3D" id="3.80.10.10">
    <property type="entry name" value="Ribonuclease Inhibitor"/>
    <property type="match status" value="1"/>
</dbReference>
<feature type="region of interest" description="Disordered" evidence="1">
    <location>
        <begin position="1"/>
        <end position="36"/>
    </location>
</feature>
<evidence type="ECO:0000259" key="4">
    <source>
        <dbReference type="Pfam" id="PF24758"/>
    </source>
</evidence>
<protein>
    <recommendedName>
        <fullName evidence="7">F-box domain-containing protein</fullName>
    </recommendedName>
</protein>
<dbReference type="AlphaFoldDB" id="A0A8T0QUU6"/>
<evidence type="ECO:0000259" key="3">
    <source>
        <dbReference type="Pfam" id="PF08387"/>
    </source>
</evidence>
<dbReference type="InterPro" id="IPR036047">
    <property type="entry name" value="F-box-like_dom_sf"/>
</dbReference>
<reference evidence="5" key="1">
    <citation type="submission" date="2020-05" db="EMBL/GenBank/DDBJ databases">
        <title>WGS assembly of Panicum virgatum.</title>
        <authorList>
            <person name="Lovell J.T."/>
            <person name="Jenkins J."/>
            <person name="Shu S."/>
            <person name="Juenger T.E."/>
            <person name="Schmutz J."/>
        </authorList>
    </citation>
    <scope>NUCLEOTIDE SEQUENCE</scope>
    <source>
        <strain evidence="5">AP13</strain>
    </source>
</reference>
<evidence type="ECO:0000313" key="6">
    <source>
        <dbReference type="Proteomes" id="UP000823388"/>
    </source>
</evidence>
<feature type="domain" description="FBD" evidence="3">
    <location>
        <begin position="371"/>
        <end position="410"/>
    </location>
</feature>
<dbReference type="InterPro" id="IPR032675">
    <property type="entry name" value="LRR_dom_sf"/>
</dbReference>
<name>A0A8T0QUU6_PANVG</name>
<dbReference type="InterPro" id="IPR055411">
    <property type="entry name" value="LRR_FXL15/At3g58940/PEG3-like"/>
</dbReference>
<dbReference type="Pfam" id="PF24758">
    <property type="entry name" value="LRR_At5g56370"/>
    <property type="match status" value="1"/>
</dbReference>
<evidence type="ECO:0000313" key="5">
    <source>
        <dbReference type="EMBL" id="KAG2576723.1"/>
    </source>
</evidence>
<dbReference type="Proteomes" id="UP000823388">
    <property type="component" value="Chromosome 6N"/>
</dbReference>
<dbReference type="SUPFAM" id="SSF52047">
    <property type="entry name" value="RNI-like"/>
    <property type="match status" value="1"/>
</dbReference>
<organism evidence="5 6">
    <name type="scientific">Panicum virgatum</name>
    <name type="common">Blackwell switchgrass</name>
    <dbReference type="NCBI Taxonomy" id="38727"/>
    <lineage>
        <taxon>Eukaryota</taxon>
        <taxon>Viridiplantae</taxon>
        <taxon>Streptophyta</taxon>
        <taxon>Embryophyta</taxon>
        <taxon>Tracheophyta</taxon>
        <taxon>Spermatophyta</taxon>
        <taxon>Magnoliopsida</taxon>
        <taxon>Liliopsida</taxon>
        <taxon>Poales</taxon>
        <taxon>Poaceae</taxon>
        <taxon>PACMAD clade</taxon>
        <taxon>Panicoideae</taxon>
        <taxon>Panicodae</taxon>
        <taxon>Paniceae</taxon>
        <taxon>Panicinae</taxon>
        <taxon>Panicum</taxon>
        <taxon>Panicum sect. Hiantes</taxon>
    </lineage>
</organism>
<accession>A0A8T0QUU6</accession>
<gene>
    <name evidence="5" type="ORF">PVAP13_6NG040800</name>
</gene>
<feature type="domain" description="F-box" evidence="2">
    <location>
        <begin position="34"/>
        <end position="70"/>
    </location>
</feature>
<sequence length="477" mass="52771">MKTSSGPPAMGDEATTPKRRRPAEEDEDAGPDLISRLPDDVLGDVVTLLPAPDGARTQALSRRWRPLWRAAPLNLEARVAASPYERRAAAALAAHRGPARRLALTWDAYSGGFPAIDGWLRSPTLDGLRELELHYRAPKWFGRAGHNDNPSPLPLPVLLRFSPTLRLLCVSCDWCRLDIPSAAAADDDACLVFPHLEQMTLKGVSIAEGTLHGILAGCPALRSLVLHYNIGYRRLRIVSKTLQSLSITDGHRDREGRFEEVIVEDAPLLERLIPDGLMHDLQIRVIQAPKLKVLGHLYSRDGISTRVFKGIELVSLSNALRTVKILALITGSDLDVVVDLLQCFPCVEKLYIVAFSGRWPSFNTAQHSNVPLECLDAHLKTLQVTHYKGKPSEVDLVRFFLSNARVLESIRLAVGVVNCYHKWVATQLKKLRPGTGSASSQGAKIAFENDRRGSDRVPVEHIHDLSLGDLFDRSVRE</sequence>
<dbReference type="InterPro" id="IPR006566">
    <property type="entry name" value="FBD"/>
</dbReference>
<comment type="caution">
    <text evidence="5">The sequence shown here is derived from an EMBL/GenBank/DDBJ whole genome shotgun (WGS) entry which is preliminary data.</text>
</comment>
<evidence type="ECO:0000259" key="2">
    <source>
        <dbReference type="Pfam" id="PF00646"/>
    </source>
</evidence>
<dbReference type="Pfam" id="PF08387">
    <property type="entry name" value="FBD"/>
    <property type="match status" value="1"/>
</dbReference>
<evidence type="ECO:0000256" key="1">
    <source>
        <dbReference type="SAM" id="MobiDB-lite"/>
    </source>
</evidence>
<dbReference type="InterPro" id="IPR055302">
    <property type="entry name" value="F-box_dom-containing"/>
</dbReference>
<dbReference type="OrthoDB" id="599900at2759"/>
<dbReference type="InterPro" id="IPR001810">
    <property type="entry name" value="F-box_dom"/>
</dbReference>
<dbReference type="PANTHER" id="PTHR32141">
    <property type="match status" value="1"/>
</dbReference>
<proteinExistence type="predicted"/>
<evidence type="ECO:0008006" key="7">
    <source>
        <dbReference type="Google" id="ProtNLM"/>
    </source>
</evidence>
<dbReference type="Pfam" id="PF00646">
    <property type="entry name" value="F-box"/>
    <property type="match status" value="1"/>
</dbReference>
<feature type="domain" description="F-box/LRR-repeat protein 15/At3g58940/PEG3-like LRR" evidence="4">
    <location>
        <begin position="116"/>
        <end position="352"/>
    </location>
</feature>
<keyword evidence="6" id="KW-1185">Reference proteome</keyword>